<protein>
    <submittedName>
        <fullName evidence="2">Uncharacterized protein</fullName>
    </submittedName>
</protein>
<name>I4Y881_WALMC</name>
<keyword evidence="1" id="KW-0472">Membrane</keyword>
<evidence type="ECO:0000256" key="1">
    <source>
        <dbReference type="SAM" id="Phobius"/>
    </source>
</evidence>
<evidence type="ECO:0000313" key="2">
    <source>
        <dbReference type="EMBL" id="EIM20173.1"/>
    </source>
</evidence>
<dbReference type="RefSeq" id="XP_006959661.1">
    <property type="nucleotide sequence ID" value="XM_006959599.1"/>
</dbReference>
<keyword evidence="1" id="KW-1133">Transmembrane helix</keyword>
<accession>I4Y881</accession>
<sequence length="151" mass="16837">MISQIIGAELVDTSFLVGFFFGSLAIPISFVTYITLARGMAVWVNYRASIDFYDHKDCVTFRVPLWSYWKGSSNPDSGEKRMKGCEPREITFISISDRKLCRKLCVGTYAFGVAGALAFASINTIGYAGCAWAYAFNYRREFEGGRVLVSS</sequence>
<gene>
    <name evidence="2" type="ORF">WALSEDRAFT_61039</name>
</gene>
<feature type="transmembrane region" description="Helical" evidence="1">
    <location>
        <begin position="108"/>
        <end position="135"/>
    </location>
</feature>
<dbReference type="GeneID" id="18474300"/>
<evidence type="ECO:0000313" key="3">
    <source>
        <dbReference type="Proteomes" id="UP000005242"/>
    </source>
</evidence>
<dbReference type="InParanoid" id="I4Y881"/>
<dbReference type="EMBL" id="JH668241">
    <property type="protein sequence ID" value="EIM20173.1"/>
    <property type="molecule type" value="Genomic_DNA"/>
</dbReference>
<dbReference type="HOGENOM" id="CLU_1732908_0_0_1"/>
<dbReference type="AlphaFoldDB" id="I4Y881"/>
<organism evidence="2 3">
    <name type="scientific">Wallemia mellicola (strain ATCC MYA-4683 / CBS 633.66)</name>
    <name type="common">Wallemia sebi (CBS 633.66)</name>
    <dbReference type="NCBI Taxonomy" id="671144"/>
    <lineage>
        <taxon>Eukaryota</taxon>
        <taxon>Fungi</taxon>
        <taxon>Dikarya</taxon>
        <taxon>Basidiomycota</taxon>
        <taxon>Wallemiomycotina</taxon>
        <taxon>Wallemiomycetes</taxon>
        <taxon>Wallemiales</taxon>
        <taxon>Wallemiaceae</taxon>
        <taxon>Wallemia</taxon>
    </lineage>
</organism>
<dbReference type="Proteomes" id="UP000005242">
    <property type="component" value="Unassembled WGS sequence"/>
</dbReference>
<feature type="transmembrane region" description="Helical" evidence="1">
    <location>
        <begin position="15"/>
        <end position="37"/>
    </location>
</feature>
<proteinExistence type="predicted"/>
<reference evidence="2 3" key="1">
    <citation type="journal article" date="2012" name="Fungal Genet. Biol.">
        <title>The genome of the xerotolerant mold Wallemia sebi reveals adaptations to osmotic stress and suggests cryptic sexual reproduction.</title>
        <authorList>
            <person name="Padamsee M."/>
            <person name="Kumar T.K.A."/>
            <person name="Riley R."/>
            <person name="Binder M."/>
            <person name="Boyd A."/>
            <person name="Calvo A.M."/>
            <person name="Furukawa K."/>
            <person name="Hesse C."/>
            <person name="Hohmann S."/>
            <person name="James T.Y."/>
            <person name="LaButti K."/>
            <person name="Lapidus A."/>
            <person name="Lindquist E."/>
            <person name="Lucas S."/>
            <person name="Miller K."/>
            <person name="Shantappa S."/>
            <person name="Grigoriev I.V."/>
            <person name="Hibbett D.S."/>
            <person name="McLaughlin D.J."/>
            <person name="Spatafora J.W."/>
            <person name="Aime M.C."/>
        </authorList>
    </citation>
    <scope>NUCLEOTIDE SEQUENCE [LARGE SCALE GENOMIC DNA]</scope>
    <source>
        <strain evidence="3">ATCC MYA-4683 / CBS 633.66</strain>
    </source>
</reference>
<keyword evidence="3" id="KW-1185">Reference proteome</keyword>
<dbReference type="KEGG" id="wse:WALSEDRAFT_61039"/>
<keyword evidence="1" id="KW-0812">Transmembrane</keyword>